<accession>A0ABU0GFD4</accession>
<evidence type="ECO:0000313" key="1">
    <source>
        <dbReference type="EMBL" id="MDQ0424067.1"/>
    </source>
</evidence>
<sequence>MTRRDDAARLVRGASVGARRHARDLPVAPPVVGAGGRAVVPARPVVRGGTPPGPV</sequence>
<protein>
    <submittedName>
        <fullName evidence="1">Uncharacterized protein</fullName>
    </submittedName>
</protein>
<keyword evidence="2" id="KW-1185">Reference proteome</keyword>
<dbReference type="EMBL" id="JAUSVM010000001">
    <property type="protein sequence ID" value="MDQ0424067.1"/>
    <property type="molecule type" value="Genomic_DNA"/>
</dbReference>
<organism evidence="1 2">
    <name type="scientific">Cellulomonas iranensis</name>
    <dbReference type="NCBI Taxonomy" id="76862"/>
    <lineage>
        <taxon>Bacteria</taxon>
        <taxon>Bacillati</taxon>
        <taxon>Actinomycetota</taxon>
        <taxon>Actinomycetes</taxon>
        <taxon>Micrococcales</taxon>
        <taxon>Cellulomonadaceae</taxon>
        <taxon>Cellulomonas</taxon>
    </lineage>
</organism>
<name>A0ABU0GFD4_9CELL</name>
<evidence type="ECO:0000313" key="2">
    <source>
        <dbReference type="Proteomes" id="UP001240250"/>
    </source>
</evidence>
<gene>
    <name evidence="1" type="ORF">JO380_000448</name>
</gene>
<comment type="caution">
    <text evidence="1">The sequence shown here is derived from an EMBL/GenBank/DDBJ whole genome shotgun (WGS) entry which is preliminary data.</text>
</comment>
<dbReference type="Proteomes" id="UP001240250">
    <property type="component" value="Unassembled WGS sequence"/>
</dbReference>
<reference evidence="1 2" key="1">
    <citation type="submission" date="2023-07" db="EMBL/GenBank/DDBJ databases">
        <title>Sequencing the genomes of 1000 actinobacteria strains.</title>
        <authorList>
            <person name="Klenk H.-P."/>
        </authorList>
    </citation>
    <scope>NUCLEOTIDE SEQUENCE [LARGE SCALE GENOMIC DNA]</scope>
    <source>
        <strain evidence="1 2">DSM 14785</strain>
    </source>
</reference>
<proteinExistence type="predicted"/>
<dbReference type="RefSeq" id="WP_156441924.1">
    <property type="nucleotide sequence ID" value="NZ_CP194061.1"/>
</dbReference>